<dbReference type="SUPFAM" id="SSF48317">
    <property type="entry name" value="Acid phosphatase/Vanadium-dependent haloperoxidase"/>
    <property type="match status" value="2"/>
</dbReference>
<feature type="transmembrane region" description="Helical" evidence="2">
    <location>
        <begin position="280"/>
        <end position="299"/>
    </location>
</feature>
<evidence type="ECO:0000259" key="3">
    <source>
        <dbReference type="SMART" id="SM00014"/>
    </source>
</evidence>
<dbReference type="Gene3D" id="1.20.144.10">
    <property type="entry name" value="Phosphatidic acid phosphatase type 2/haloperoxidase"/>
    <property type="match status" value="1"/>
</dbReference>
<evidence type="ECO:0000256" key="1">
    <source>
        <dbReference type="ARBA" id="ARBA00022801"/>
    </source>
</evidence>
<reference evidence="4" key="3">
    <citation type="submission" date="2023-03" db="UniProtKB">
        <authorList>
            <consortium name="EnsemblPlants"/>
        </authorList>
    </citation>
    <scope>IDENTIFICATION</scope>
    <source>
        <strain evidence="4">cv. Chiifu-401-42</strain>
    </source>
</reference>
<dbReference type="GO" id="GO:0008195">
    <property type="term" value="F:phosphatidate phosphatase activity"/>
    <property type="evidence" value="ECO:0000318"/>
    <property type="project" value="GO_Central"/>
</dbReference>
<dbReference type="InterPro" id="IPR036938">
    <property type="entry name" value="PAP2/HPO_sf"/>
</dbReference>
<dbReference type="EnsemblPlants" id="Bra012879.1">
    <property type="protein sequence ID" value="Bra012879.1-P"/>
    <property type="gene ID" value="Bra012879"/>
</dbReference>
<dbReference type="eggNOG" id="KOG3146">
    <property type="taxonomic scope" value="Eukaryota"/>
</dbReference>
<dbReference type="Pfam" id="PF01569">
    <property type="entry name" value="PAP2"/>
    <property type="match status" value="2"/>
</dbReference>
<evidence type="ECO:0000313" key="5">
    <source>
        <dbReference type="Proteomes" id="UP000011750"/>
    </source>
</evidence>
<keyword evidence="2" id="KW-0812">Transmembrane</keyword>
<evidence type="ECO:0000313" key="4">
    <source>
        <dbReference type="EnsemblPlants" id="Bra012879.1-P"/>
    </source>
</evidence>
<dbReference type="InParanoid" id="M4D8R9"/>
<protein>
    <recommendedName>
        <fullName evidence="3">Phosphatidic acid phosphatase type 2/haloperoxidase domain-containing protein</fullName>
    </recommendedName>
</protein>
<keyword evidence="2" id="KW-1133">Transmembrane helix</keyword>
<proteinExistence type="predicted"/>
<sequence length="459" mass="50642">MAVLVKKFARRDGSEQSGSVEQEASINGSQELRHEMVTGRGIEAIVNSLSKWVVSILFASIILLRRDGTALWGIIGSVSNSALSLVLKRILNQARPATTSRTDPGMPSTHAQSISFISVFAVLSVMEWLGTSKVSMFLCCLILASCSYFIRLRVSQRLHTSSQVVVGAIVGSVFCILWYTTWNSLLLEAFESSLLLQTSVFLVAAALTLAFATHVVLNCVFSPPQFKLFACVRFMAVLVKRFARRDGREQQFVLVEQKASIKGSPELRYEMVAGRGIEAIVNRLSKWVVFILFASIILLRHDGTALWGIIGSVSNATLCVVLKRMLNQARPATTSRTDPGMPSSHAQSISYISLFAVLSVMEWFGTSKVSMFLSCLIIASGSYFIRLRVSQKLHTSSQVVVGAIVGSVFCIFWYTMWNSLLLEAFESSILLQTSVFLVAAALTLAFAIFVVLNWFRNDR</sequence>
<accession>M4D8R9</accession>
<dbReference type="GO" id="GO:0009507">
    <property type="term" value="C:chloroplast"/>
    <property type="evidence" value="ECO:0000318"/>
    <property type="project" value="GO_Central"/>
</dbReference>
<feature type="transmembrane region" description="Helical" evidence="2">
    <location>
        <begin position="70"/>
        <end position="91"/>
    </location>
</feature>
<name>M4D8R9_BRACM</name>
<dbReference type="STRING" id="51351.M4D8R9"/>
<dbReference type="SMART" id="SM00014">
    <property type="entry name" value="acidPPc"/>
    <property type="match status" value="2"/>
</dbReference>
<dbReference type="HOGENOM" id="CLU_596371_0_0_1"/>
<dbReference type="InterPro" id="IPR000326">
    <property type="entry name" value="PAP2/HPO"/>
</dbReference>
<feature type="transmembrane region" description="Helical" evidence="2">
    <location>
        <begin position="44"/>
        <end position="64"/>
    </location>
</feature>
<feature type="transmembrane region" description="Helical" evidence="2">
    <location>
        <begin position="164"/>
        <end position="182"/>
    </location>
</feature>
<feature type="transmembrane region" description="Helical" evidence="2">
    <location>
        <begin position="399"/>
        <end position="417"/>
    </location>
</feature>
<dbReference type="Gramene" id="Bra012879.1">
    <property type="protein sequence ID" value="Bra012879.1-P"/>
    <property type="gene ID" value="Bra012879"/>
</dbReference>
<keyword evidence="5" id="KW-1185">Reference proteome</keyword>
<organism evidence="4 5">
    <name type="scientific">Brassica campestris</name>
    <name type="common">Field mustard</name>
    <dbReference type="NCBI Taxonomy" id="3711"/>
    <lineage>
        <taxon>Eukaryota</taxon>
        <taxon>Viridiplantae</taxon>
        <taxon>Streptophyta</taxon>
        <taxon>Embryophyta</taxon>
        <taxon>Tracheophyta</taxon>
        <taxon>Spermatophyta</taxon>
        <taxon>Magnoliopsida</taxon>
        <taxon>eudicotyledons</taxon>
        <taxon>Gunneridae</taxon>
        <taxon>Pentapetalae</taxon>
        <taxon>rosids</taxon>
        <taxon>malvids</taxon>
        <taxon>Brassicales</taxon>
        <taxon>Brassicaceae</taxon>
        <taxon>Brassiceae</taxon>
        <taxon>Brassica</taxon>
    </lineage>
</organism>
<dbReference type="PANTHER" id="PTHR11247:SF40">
    <property type="entry name" value="LIPID PHOSPHATE PHOSPHATASE EPSILON 1, CHLOROPLASTIC"/>
    <property type="match status" value="1"/>
</dbReference>
<dbReference type="AlphaFoldDB" id="M4D8R9"/>
<feature type="domain" description="Phosphatidic acid phosphatase type 2/haloperoxidase" evidence="3">
    <location>
        <begin position="304"/>
        <end position="414"/>
    </location>
</feature>
<feature type="transmembrane region" description="Helical" evidence="2">
    <location>
        <begin position="135"/>
        <end position="152"/>
    </location>
</feature>
<feature type="transmembrane region" description="Helical" evidence="2">
    <location>
        <begin position="370"/>
        <end position="387"/>
    </location>
</feature>
<evidence type="ECO:0000256" key="2">
    <source>
        <dbReference type="SAM" id="Phobius"/>
    </source>
</evidence>
<reference evidence="4 5" key="1">
    <citation type="journal article" date="2011" name="Nat. Genet.">
        <title>The genome of the mesopolyploid crop species Brassica rapa.</title>
        <authorList>
            <consortium name="Brassica rapa Genome Sequencing Project Consortium"/>
            <person name="Wang X."/>
            <person name="Wang H."/>
            <person name="Wang J."/>
            <person name="Sun R."/>
            <person name="Wu J."/>
            <person name="Liu S."/>
            <person name="Bai Y."/>
            <person name="Mun J.H."/>
            <person name="Bancroft I."/>
            <person name="Cheng F."/>
            <person name="Huang S."/>
            <person name="Li X."/>
            <person name="Hua W."/>
            <person name="Wang J."/>
            <person name="Wang X."/>
            <person name="Freeling M."/>
            <person name="Pires J.C."/>
            <person name="Paterson A.H."/>
            <person name="Chalhoub B."/>
            <person name="Wang B."/>
            <person name="Hayward A."/>
            <person name="Sharpe A.G."/>
            <person name="Park B.S."/>
            <person name="Weisshaar B."/>
            <person name="Liu B."/>
            <person name="Li B."/>
            <person name="Liu B."/>
            <person name="Tong C."/>
            <person name="Song C."/>
            <person name="Duran C."/>
            <person name="Peng C."/>
            <person name="Geng C."/>
            <person name="Koh C."/>
            <person name="Lin C."/>
            <person name="Edwards D."/>
            <person name="Mu D."/>
            <person name="Shen D."/>
            <person name="Soumpourou E."/>
            <person name="Li F."/>
            <person name="Fraser F."/>
            <person name="Conant G."/>
            <person name="Lassalle G."/>
            <person name="King G.J."/>
            <person name="Bonnema G."/>
            <person name="Tang H."/>
            <person name="Wang H."/>
            <person name="Belcram H."/>
            <person name="Zhou H."/>
            <person name="Hirakawa H."/>
            <person name="Abe H."/>
            <person name="Guo H."/>
            <person name="Wang H."/>
            <person name="Jin H."/>
            <person name="Parkin I.A."/>
            <person name="Batley J."/>
            <person name="Kim J.S."/>
            <person name="Just J."/>
            <person name="Li J."/>
            <person name="Xu J."/>
            <person name="Deng J."/>
            <person name="Kim J.A."/>
            <person name="Li J."/>
            <person name="Yu J."/>
            <person name="Meng J."/>
            <person name="Wang J."/>
            <person name="Min J."/>
            <person name="Poulain J."/>
            <person name="Wang J."/>
            <person name="Hatakeyama K."/>
            <person name="Wu K."/>
            <person name="Wang L."/>
            <person name="Fang L."/>
            <person name="Trick M."/>
            <person name="Links M.G."/>
            <person name="Zhao M."/>
            <person name="Jin M."/>
            <person name="Ramchiary N."/>
            <person name="Drou N."/>
            <person name="Berkman P.J."/>
            <person name="Cai Q."/>
            <person name="Huang Q."/>
            <person name="Li R."/>
            <person name="Tabata S."/>
            <person name="Cheng S."/>
            <person name="Zhang S."/>
            <person name="Zhang S."/>
            <person name="Huang S."/>
            <person name="Sato S."/>
            <person name="Sun S."/>
            <person name="Kwon S.J."/>
            <person name="Choi S.R."/>
            <person name="Lee T.H."/>
            <person name="Fan W."/>
            <person name="Zhao X."/>
            <person name="Tan X."/>
            <person name="Xu X."/>
            <person name="Wang Y."/>
            <person name="Qiu Y."/>
            <person name="Yin Y."/>
            <person name="Li Y."/>
            <person name="Du Y."/>
            <person name="Liao Y."/>
            <person name="Lim Y."/>
            <person name="Narusaka Y."/>
            <person name="Wang Y."/>
            <person name="Wang Z."/>
            <person name="Li Z."/>
            <person name="Wang Z."/>
            <person name="Xiong Z."/>
            <person name="Zhang Z."/>
        </authorList>
    </citation>
    <scope>NUCLEOTIDE SEQUENCE [LARGE SCALE GENOMIC DNA]</scope>
    <source>
        <strain evidence="4 5">cv. Chiifu-401-42</strain>
    </source>
</reference>
<dbReference type="OMA" id="THVVLNC"/>
<keyword evidence="2" id="KW-0472">Membrane</keyword>
<feature type="transmembrane region" description="Helical" evidence="2">
    <location>
        <begin position="305"/>
        <end position="326"/>
    </location>
</feature>
<feature type="transmembrane region" description="Helical" evidence="2">
    <location>
        <begin position="194"/>
        <end position="217"/>
    </location>
</feature>
<reference evidence="4 5" key="2">
    <citation type="journal article" date="2018" name="Hortic Res">
        <title>Improved Brassica rapa reference genome by single-molecule sequencing and chromosome conformation capture technologies.</title>
        <authorList>
            <person name="Zhang L."/>
            <person name="Cai X."/>
            <person name="Wu J."/>
            <person name="Liu M."/>
            <person name="Grob S."/>
            <person name="Cheng F."/>
            <person name="Liang J."/>
            <person name="Cai C."/>
            <person name="Liu Z."/>
            <person name="Liu B."/>
            <person name="Wang F."/>
            <person name="Li S."/>
            <person name="Liu F."/>
            <person name="Li X."/>
            <person name="Cheng L."/>
            <person name="Yang W."/>
            <person name="Li M.H."/>
            <person name="Grossniklaus U."/>
            <person name="Zheng H."/>
            <person name="Wang X."/>
        </authorList>
    </citation>
    <scope>NUCLEOTIDE SEQUENCE [LARGE SCALE GENOMIC DNA]</scope>
    <source>
        <strain evidence="4 5">cv. Chiifu-401-42</strain>
    </source>
</reference>
<feature type="transmembrane region" description="Helical" evidence="2">
    <location>
        <begin position="111"/>
        <end position="129"/>
    </location>
</feature>
<keyword evidence="1" id="KW-0378">Hydrolase</keyword>
<feature type="domain" description="Phosphatidic acid phosphatase type 2/haloperoxidase" evidence="3">
    <location>
        <begin position="69"/>
        <end position="179"/>
    </location>
</feature>
<feature type="transmembrane region" description="Helical" evidence="2">
    <location>
        <begin position="346"/>
        <end position="364"/>
    </location>
</feature>
<dbReference type="PANTHER" id="PTHR11247">
    <property type="entry name" value="PALMITOYL-PROTEIN THIOESTERASE/DOLICHYLDIPHOSPHATASE 1"/>
    <property type="match status" value="1"/>
</dbReference>
<feature type="transmembrane region" description="Helical" evidence="2">
    <location>
        <begin position="429"/>
        <end position="455"/>
    </location>
</feature>
<dbReference type="Proteomes" id="UP000011750">
    <property type="component" value="Chromosome A03"/>
</dbReference>
<dbReference type="GO" id="GO:0006651">
    <property type="term" value="P:diacylglycerol biosynthetic process"/>
    <property type="evidence" value="ECO:0000318"/>
    <property type="project" value="GO_Central"/>
</dbReference>